<dbReference type="GO" id="GO:0046872">
    <property type="term" value="F:metal ion binding"/>
    <property type="evidence" value="ECO:0007669"/>
    <property type="project" value="UniProtKB-KW"/>
</dbReference>
<dbReference type="PANTHER" id="PTHR22930">
    <property type="match status" value="1"/>
</dbReference>
<evidence type="ECO:0000256" key="4">
    <source>
        <dbReference type="ARBA" id="ARBA00006958"/>
    </source>
</evidence>
<comment type="cofactor">
    <cofactor evidence="1">
        <name>a divalent metal cation</name>
        <dbReference type="ChEBI" id="CHEBI:60240"/>
    </cofactor>
</comment>
<feature type="domain" description="DDE Tnp4" evidence="13">
    <location>
        <begin position="76"/>
        <end position="223"/>
    </location>
</feature>
<accession>A0A9P0KVZ0</accession>
<keyword evidence="15" id="KW-1185">Reference proteome</keyword>
<evidence type="ECO:0000313" key="15">
    <source>
        <dbReference type="Proteomes" id="UP001152888"/>
    </source>
</evidence>
<dbReference type="OrthoDB" id="6723255at2759"/>
<dbReference type="InterPro" id="IPR027806">
    <property type="entry name" value="HARBI1_dom"/>
</dbReference>
<dbReference type="PRINTS" id="PR02086">
    <property type="entry name" value="PUTNUCHARBI1"/>
</dbReference>
<evidence type="ECO:0000259" key="13">
    <source>
        <dbReference type="Pfam" id="PF13359"/>
    </source>
</evidence>
<evidence type="ECO:0000256" key="5">
    <source>
        <dbReference type="ARBA" id="ARBA00015519"/>
    </source>
</evidence>
<sequence length="317" mass="35533">MRVFLRYVGDPGFQIGIGDGIGVHQSTVSRTVTNVITRIVQKSNIWIRFPTSCEDLHNAKNKWQEKFNFPSAIGAIDCTDIPIMKPFIHADEYVNRKNFASINIQATCNSNEEFTSVDVSWPGFVLDSRIWKNSDIYNVMKLNRASAVLLGVSGYGIAPLLMTPFRIAETAEQRSYNRLFTRERVIIERCFGQLKQRFPILHNKIRFDTEKVPSLVMSCFILHTVAKHLNDEDFAVDIPGDGEQEEIHNQHTADYADGVIRQRGQFRRDAMSRIIHGFRVKGSLLGPAFIVVAFSTGPALPDASSVIVSSSAQAVGV</sequence>
<keyword evidence="6" id="KW-0963">Cytoplasm</keyword>
<proteinExistence type="inferred from homology"/>
<evidence type="ECO:0000256" key="9">
    <source>
        <dbReference type="ARBA" id="ARBA00022801"/>
    </source>
</evidence>
<keyword evidence="10" id="KW-0539">Nucleus</keyword>
<keyword evidence="7" id="KW-0540">Nuclease</keyword>
<evidence type="ECO:0000256" key="6">
    <source>
        <dbReference type="ARBA" id="ARBA00022490"/>
    </source>
</evidence>
<keyword evidence="8" id="KW-0479">Metal-binding</keyword>
<comment type="function">
    <text evidence="12">Transposase-derived protein that may have nuclease activity. Does not have transposase activity.</text>
</comment>
<dbReference type="GO" id="GO:0005634">
    <property type="term" value="C:nucleus"/>
    <property type="evidence" value="ECO:0007669"/>
    <property type="project" value="UniProtKB-SubCell"/>
</dbReference>
<dbReference type="EMBL" id="CAKOFQ010006927">
    <property type="protein sequence ID" value="CAH1982816.1"/>
    <property type="molecule type" value="Genomic_DNA"/>
</dbReference>
<evidence type="ECO:0000256" key="8">
    <source>
        <dbReference type="ARBA" id="ARBA00022723"/>
    </source>
</evidence>
<evidence type="ECO:0000256" key="1">
    <source>
        <dbReference type="ARBA" id="ARBA00001968"/>
    </source>
</evidence>
<evidence type="ECO:0000256" key="2">
    <source>
        <dbReference type="ARBA" id="ARBA00004123"/>
    </source>
</evidence>
<comment type="similarity">
    <text evidence="4">Belongs to the HARBI1 family.</text>
</comment>
<gene>
    <name evidence="14" type="ORF">ACAOBT_LOCUS15228</name>
</gene>
<comment type="subcellular location">
    <subcellularLocation>
        <location evidence="3">Cytoplasm</location>
    </subcellularLocation>
    <subcellularLocation>
        <location evidence="2">Nucleus</location>
    </subcellularLocation>
</comment>
<keyword evidence="9" id="KW-0378">Hydrolase</keyword>
<evidence type="ECO:0000256" key="3">
    <source>
        <dbReference type="ARBA" id="ARBA00004496"/>
    </source>
</evidence>
<evidence type="ECO:0000256" key="12">
    <source>
        <dbReference type="ARBA" id="ARBA00045850"/>
    </source>
</evidence>
<protein>
    <recommendedName>
        <fullName evidence="5">Putative nuclease HARBI1</fullName>
    </recommendedName>
    <alternativeName>
        <fullName evidence="11">Harbinger transposase-derived nuclease</fullName>
    </alternativeName>
</protein>
<comment type="caution">
    <text evidence="14">The sequence shown here is derived from an EMBL/GenBank/DDBJ whole genome shotgun (WGS) entry which is preliminary data.</text>
</comment>
<dbReference type="GO" id="GO:0016787">
    <property type="term" value="F:hydrolase activity"/>
    <property type="evidence" value="ECO:0007669"/>
    <property type="project" value="UniProtKB-KW"/>
</dbReference>
<dbReference type="GO" id="GO:0005737">
    <property type="term" value="C:cytoplasm"/>
    <property type="evidence" value="ECO:0007669"/>
    <property type="project" value="UniProtKB-SubCell"/>
</dbReference>
<evidence type="ECO:0000256" key="10">
    <source>
        <dbReference type="ARBA" id="ARBA00023242"/>
    </source>
</evidence>
<dbReference type="InterPro" id="IPR026103">
    <property type="entry name" value="HARBI1_animal"/>
</dbReference>
<dbReference type="Pfam" id="PF13359">
    <property type="entry name" value="DDE_Tnp_4"/>
    <property type="match status" value="1"/>
</dbReference>
<evidence type="ECO:0000313" key="14">
    <source>
        <dbReference type="EMBL" id="CAH1982816.1"/>
    </source>
</evidence>
<dbReference type="AlphaFoldDB" id="A0A9P0KVZ0"/>
<evidence type="ECO:0000256" key="7">
    <source>
        <dbReference type="ARBA" id="ARBA00022722"/>
    </source>
</evidence>
<reference evidence="14" key="1">
    <citation type="submission" date="2022-03" db="EMBL/GenBank/DDBJ databases">
        <authorList>
            <person name="Sayadi A."/>
        </authorList>
    </citation>
    <scope>NUCLEOTIDE SEQUENCE</scope>
</reference>
<dbReference type="Proteomes" id="UP001152888">
    <property type="component" value="Unassembled WGS sequence"/>
</dbReference>
<dbReference type="PANTHER" id="PTHR22930:SF250">
    <property type="entry name" value="NUCLEASE HARBI1-LIKE PROTEIN"/>
    <property type="match status" value="1"/>
</dbReference>
<organism evidence="14 15">
    <name type="scientific">Acanthoscelides obtectus</name>
    <name type="common">Bean weevil</name>
    <name type="synonym">Bruchus obtectus</name>
    <dbReference type="NCBI Taxonomy" id="200917"/>
    <lineage>
        <taxon>Eukaryota</taxon>
        <taxon>Metazoa</taxon>
        <taxon>Ecdysozoa</taxon>
        <taxon>Arthropoda</taxon>
        <taxon>Hexapoda</taxon>
        <taxon>Insecta</taxon>
        <taxon>Pterygota</taxon>
        <taxon>Neoptera</taxon>
        <taxon>Endopterygota</taxon>
        <taxon>Coleoptera</taxon>
        <taxon>Polyphaga</taxon>
        <taxon>Cucujiformia</taxon>
        <taxon>Chrysomeloidea</taxon>
        <taxon>Chrysomelidae</taxon>
        <taxon>Bruchinae</taxon>
        <taxon>Bruchini</taxon>
        <taxon>Acanthoscelides</taxon>
    </lineage>
</organism>
<evidence type="ECO:0000256" key="11">
    <source>
        <dbReference type="ARBA" id="ARBA00030126"/>
    </source>
</evidence>
<dbReference type="GO" id="GO:0004518">
    <property type="term" value="F:nuclease activity"/>
    <property type="evidence" value="ECO:0007669"/>
    <property type="project" value="UniProtKB-KW"/>
</dbReference>
<dbReference type="InterPro" id="IPR045249">
    <property type="entry name" value="HARBI1-like"/>
</dbReference>
<name>A0A9P0KVZ0_ACAOB</name>